<feature type="domain" description="Outer membrane channel protein CpnT-like N-terminal" evidence="1">
    <location>
        <begin position="19"/>
        <end position="148"/>
    </location>
</feature>
<protein>
    <recommendedName>
        <fullName evidence="1">Outer membrane channel protein CpnT-like N-terminal domain-containing protein</fullName>
    </recommendedName>
</protein>
<dbReference type="Pfam" id="PF25547">
    <property type="entry name" value="WXG100_2"/>
    <property type="match status" value="1"/>
</dbReference>
<gene>
    <name evidence="2" type="ORF">B0I29_10614</name>
</gene>
<dbReference type="AlphaFoldDB" id="A0A327ZBW1"/>
<dbReference type="EMBL" id="QLMJ01000006">
    <property type="protein sequence ID" value="RAK37748.1"/>
    <property type="molecule type" value="Genomic_DNA"/>
</dbReference>
<comment type="caution">
    <text evidence="2">The sequence shown here is derived from an EMBL/GenBank/DDBJ whole genome shotgun (WGS) entry which is preliminary data.</text>
</comment>
<keyword evidence="3" id="KW-1185">Reference proteome</keyword>
<reference evidence="2 3" key="1">
    <citation type="submission" date="2018-06" db="EMBL/GenBank/DDBJ databases">
        <title>Genomic Encyclopedia of Type Strains, Phase III (KMG-III): the genomes of soil and plant-associated and newly described type strains.</title>
        <authorList>
            <person name="Whitman W."/>
        </authorList>
    </citation>
    <scope>NUCLEOTIDE SEQUENCE [LARGE SCALE GENOMIC DNA]</scope>
    <source>
        <strain evidence="2 3">CGMCC 4.7090</strain>
    </source>
</reference>
<evidence type="ECO:0000259" key="1">
    <source>
        <dbReference type="Pfam" id="PF25547"/>
    </source>
</evidence>
<proteinExistence type="predicted"/>
<evidence type="ECO:0000313" key="3">
    <source>
        <dbReference type="Proteomes" id="UP000249341"/>
    </source>
</evidence>
<name>A0A327ZBW1_9ACTN</name>
<dbReference type="InterPro" id="IPR057746">
    <property type="entry name" value="CpnT-like_N"/>
</dbReference>
<dbReference type="RefSeq" id="WP_111649666.1">
    <property type="nucleotide sequence ID" value="NZ_JACHWI010000005.1"/>
</dbReference>
<organism evidence="2 3">
    <name type="scientific">Actinoplanes lutulentus</name>
    <dbReference type="NCBI Taxonomy" id="1287878"/>
    <lineage>
        <taxon>Bacteria</taxon>
        <taxon>Bacillati</taxon>
        <taxon>Actinomycetota</taxon>
        <taxon>Actinomycetes</taxon>
        <taxon>Micromonosporales</taxon>
        <taxon>Micromonosporaceae</taxon>
        <taxon>Actinoplanes</taxon>
    </lineage>
</organism>
<dbReference type="OrthoDB" id="2677932at2"/>
<accession>A0A327ZBW1</accession>
<sequence length="332" mass="35855">MTIELPLALVEPLEWIGLSWPQADEDRLHADGLAWIEHGTRLRAHLAEADAAARRVWMENEGASVEAFEQWWNGGEGPGRRLTDAATAVELIGAGLIAMAGVTVALKTAYIAQLTILSFQVGQAVATAFVTAGATLAEVPVFVAATRLACRELIHRSLQMVEGEIAQMFTRAADLLQHAGGEAVARNAGQLARHFGQNSEFHRLMRQVEQADVRSPANGATFYSGRAGDGTPMRVFAEKNTDGVTSVTLEKTPGGAGFDELRLFEDGSPVRQTQARDIWSRLSERYASTAVGEVTAFAHNPRADGIWNAVERRALFENPATTRLTTIDPVGA</sequence>
<evidence type="ECO:0000313" key="2">
    <source>
        <dbReference type="EMBL" id="RAK37748.1"/>
    </source>
</evidence>
<dbReference type="Proteomes" id="UP000249341">
    <property type="component" value="Unassembled WGS sequence"/>
</dbReference>